<dbReference type="EC" id="3.1.26.4" evidence="6 14"/>
<comment type="catalytic activity">
    <reaction evidence="1 14 15 16">
        <text>Endonucleolytic cleavage to 5'-phosphomonoester.</text>
        <dbReference type="EC" id="3.1.26.4"/>
    </reaction>
</comment>
<evidence type="ECO:0000259" key="17">
    <source>
        <dbReference type="PROSITE" id="PS51975"/>
    </source>
</evidence>
<dbReference type="PANTHER" id="PTHR10954">
    <property type="entry name" value="RIBONUCLEASE H2 SUBUNIT A"/>
    <property type="match status" value="1"/>
</dbReference>
<reference evidence="18" key="1">
    <citation type="submission" date="2017-05" db="EMBL/GenBank/DDBJ databases">
        <authorList>
            <person name="Varghese N."/>
            <person name="Submissions S."/>
        </authorList>
    </citation>
    <scope>NUCLEOTIDE SEQUENCE</scope>
    <source>
        <strain evidence="18">DSM 18763</strain>
    </source>
</reference>
<dbReference type="Pfam" id="PF01351">
    <property type="entry name" value="RNase_HII"/>
    <property type="match status" value="1"/>
</dbReference>
<accession>A0AA45WKD7</accession>
<dbReference type="CDD" id="cd07182">
    <property type="entry name" value="RNase_HII_bacteria_HII_like"/>
    <property type="match status" value="1"/>
</dbReference>
<evidence type="ECO:0000256" key="15">
    <source>
        <dbReference type="PROSITE-ProRule" id="PRU01319"/>
    </source>
</evidence>
<keyword evidence="8 14" id="KW-0963">Cytoplasm</keyword>
<keyword evidence="19" id="KW-1185">Reference proteome</keyword>
<dbReference type="GO" id="GO:0043137">
    <property type="term" value="P:DNA replication, removal of RNA primer"/>
    <property type="evidence" value="ECO:0007669"/>
    <property type="project" value="TreeGrafter"/>
</dbReference>
<dbReference type="NCBIfam" id="NF000595">
    <property type="entry name" value="PRK00015.1-3"/>
    <property type="match status" value="1"/>
</dbReference>
<comment type="cofactor">
    <cofactor evidence="14 15">
        <name>Mn(2+)</name>
        <dbReference type="ChEBI" id="CHEBI:29035"/>
    </cofactor>
    <cofactor evidence="14 15">
        <name>Mg(2+)</name>
        <dbReference type="ChEBI" id="CHEBI:18420"/>
    </cofactor>
    <text evidence="14 15">Manganese or magnesium. Binds 1 divalent metal ion per monomer in the absence of substrate. May bind a second metal ion after substrate binding.</text>
</comment>
<evidence type="ECO:0000256" key="12">
    <source>
        <dbReference type="ARBA" id="ARBA00022801"/>
    </source>
</evidence>
<keyword evidence="9 14" id="KW-0540">Nuclease</keyword>
<feature type="binding site" evidence="14 15">
    <location>
        <position position="112"/>
    </location>
    <ligand>
        <name>a divalent metal cation</name>
        <dbReference type="ChEBI" id="CHEBI:60240"/>
    </ligand>
</feature>
<evidence type="ECO:0000313" key="19">
    <source>
        <dbReference type="Proteomes" id="UP001157947"/>
    </source>
</evidence>
<keyword evidence="12 14" id="KW-0378">Hydrolase</keyword>
<name>A0AA45WKD7_9AQUI</name>
<dbReference type="SUPFAM" id="SSF53098">
    <property type="entry name" value="Ribonuclease H-like"/>
    <property type="match status" value="1"/>
</dbReference>
<evidence type="ECO:0000256" key="7">
    <source>
        <dbReference type="ARBA" id="ARBA00019179"/>
    </source>
</evidence>
<proteinExistence type="inferred from homology"/>
<evidence type="ECO:0000256" key="16">
    <source>
        <dbReference type="RuleBase" id="RU003515"/>
    </source>
</evidence>
<feature type="binding site" evidence="14 15">
    <location>
        <position position="20"/>
    </location>
    <ligand>
        <name>a divalent metal cation</name>
        <dbReference type="ChEBI" id="CHEBI:60240"/>
    </ligand>
</feature>
<comment type="cofactor">
    <cofactor evidence="2">
        <name>Mg(2+)</name>
        <dbReference type="ChEBI" id="CHEBI:18420"/>
    </cofactor>
</comment>
<evidence type="ECO:0000256" key="11">
    <source>
        <dbReference type="ARBA" id="ARBA00022759"/>
    </source>
</evidence>
<dbReference type="EMBL" id="FXTX01000004">
    <property type="protein sequence ID" value="SMP06828.1"/>
    <property type="molecule type" value="Genomic_DNA"/>
</dbReference>
<feature type="binding site" evidence="14 15">
    <location>
        <position position="21"/>
    </location>
    <ligand>
        <name>a divalent metal cation</name>
        <dbReference type="ChEBI" id="CHEBI:60240"/>
    </ligand>
</feature>
<dbReference type="InterPro" id="IPR036397">
    <property type="entry name" value="RNaseH_sf"/>
</dbReference>
<keyword evidence="11 14" id="KW-0255">Endonuclease</keyword>
<comment type="similarity">
    <text evidence="5 14 16">Belongs to the RNase HII family.</text>
</comment>
<protein>
    <recommendedName>
        <fullName evidence="7 14">Ribonuclease HII</fullName>
        <shortName evidence="14">RNase HII</shortName>
        <ecNumber evidence="6 14">3.1.26.4</ecNumber>
    </recommendedName>
</protein>
<dbReference type="GO" id="GO:0004523">
    <property type="term" value="F:RNA-DNA hybrid ribonuclease activity"/>
    <property type="evidence" value="ECO:0007669"/>
    <property type="project" value="UniProtKB-UniRule"/>
</dbReference>
<evidence type="ECO:0000256" key="6">
    <source>
        <dbReference type="ARBA" id="ARBA00012180"/>
    </source>
</evidence>
<dbReference type="RefSeq" id="WP_265134457.1">
    <property type="nucleotide sequence ID" value="NZ_FXTX01000004.1"/>
</dbReference>
<dbReference type="PROSITE" id="PS51975">
    <property type="entry name" value="RNASE_H_2"/>
    <property type="match status" value="1"/>
</dbReference>
<dbReference type="InterPro" id="IPR012337">
    <property type="entry name" value="RNaseH-like_sf"/>
</dbReference>
<evidence type="ECO:0000256" key="4">
    <source>
        <dbReference type="ARBA" id="ARBA00004496"/>
    </source>
</evidence>
<evidence type="ECO:0000256" key="1">
    <source>
        <dbReference type="ARBA" id="ARBA00000077"/>
    </source>
</evidence>
<gene>
    <name evidence="14" type="primary">rnhB</name>
    <name evidence="18" type="ORF">SAMN06264868_10489</name>
</gene>
<evidence type="ECO:0000256" key="14">
    <source>
        <dbReference type="HAMAP-Rule" id="MF_00052"/>
    </source>
</evidence>
<dbReference type="GO" id="GO:0003723">
    <property type="term" value="F:RNA binding"/>
    <property type="evidence" value="ECO:0007669"/>
    <property type="project" value="UniProtKB-UniRule"/>
</dbReference>
<dbReference type="GO" id="GO:0030145">
    <property type="term" value="F:manganese ion binding"/>
    <property type="evidence" value="ECO:0007669"/>
    <property type="project" value="UniProtKB-UniRule"/>
</dbReference>
<dbReference type="Gene3D" id="3.30.420.10">
    <property type="entry name" value="Ribonuclease H-like superfamily/Ribonuclease H"/>
    <property type="match status" value="1"/>
</dbReference>
<evidence type="ECO:0000256" key="10">
    <source>
        <dbReference type="ARBA" id="ARBA00022723"/>
    </source>
</evidence>
<dbReference type="PANTHER" id="PTHR10954:SF18">
    <property type="entry name" value="RIBONUCLEASE HII"/>
    <property type="match status" value="1"/>
</dbReference>
<dbReference type="HAMAP" id="MF_00052_B">
    <property type="entry name" value="RNase_HII_B"/>
    <property type="match status" value="1"/>
</dbReference>
<dbReference type="AlphaFoldDB" id="A0AA45WKD7"/>
<dbReference type="GO" id="GO:0032299">
    <property type="term" value="C:ribonuclease H2 complex"/>
    <property type="evidence" value="ECO:0007669"/>
    <property type="project" value="TreeGrafter"/>
</dbReference>
<dbReference type="GO" id="GO:0006298">
    <property type="term" value="P:mismatch repair"/>
    <property type="evidence" value="ECO:0007669"/>
    <property type="project" value="TreeGrafter"/>
</dbReference>
<evidence type="ECO:0000256" key="2">
    <source>
        <dbReference type="ARBA" id="ARBA00001946"/>
    </source>
</evidence>
<dbReference type="InterPro" id="IPR022898">
    <property type="entry name" value="RNase_HII"/>
</dbReference>
<dbReference type="Proteomes" id="UP001157947">
    <property type="component" value="Unassembled WGS sequence"/>
</dbReference>
<evidence type="ECO:0000256" key="3">
    <source>
        <dbReference type="ARBA" id="ARBA00004065"/>
    </source>
</evidence>
<keyword evidence="13 14" id="KW-0464">Manganese</keyword>
<dbReference type="GO" id="GO:0005737">
    <property type="term" value="C:cytoplasm"/>
    <property type="evidence" value="ECO:0007669"/>
    <property type="project" value="UniProtKB-SubCell"/>
</dbReference>
<dbReference type="InterPro" id="IPR024567">
    <property type="entry name" value="RNase_HII/HIII_dom"/>
</dbReference>
<comment type="subcellular location">
    <subcellularLocation>
        <location evidence="4 14">Cytoplasm</location>
    </subcellularLocation>
</comment>
<evidence type="ECO:0000256" key="8">
    <source>
        <dbReference type="ARBA" id="ARBA00022490"/>
    </source>
</evidence>
<dbReference type="InterPro" id="IPR001352">
    <property type="entry name" value="RNase_HII/HIII"/>
</dbReference>
<evidence type="ECO:0000256" key="5">
    <source>
        <dbReference type="ARBA" id="ARBA00007383"/>
    </source>
</evidence>
<feature type="domain" description="RNase H type-2" evidence="17">
    <location>
        <begin position="14"/>
        <end position="194"/>
    </location>
</feature>
<comment type="function">
    <text evidence="3 14 16">Endonuclease that specifically degrades the RNA of RNA-DNA hybrids.</text>
</comment>
<evidence type="ECO:0000256" key="13">
    <source>
        <dbReference type="ARBA" id="ARBA00023211"/>
    </source>
</evidence>
<evidence type="ECO:0000313" key="18">
    <source>
        <dbReference type="EMBL" id="SMP06828.1"/>
    </source>
</evidence>
<comment type="caution">
    <text evidence="18">The sequence shown here is derived from an EMBL/GenBank/DDBJ whole genome shotgun (WGS) entry which is preliminary data.</text>
</comment>
<organism evidence="18 19">
    <name type="scientific">Venenivibrio stagnispumantis</name>
    <dbReference type="NCBI Taxonomy" id="407998"/>
    <lineage>
        <taxon>Bacteria</taxon>
        <taxon>Pseudomonadati</taxon>
        <taxon>Aquificota</taxon>
        <taxon>Aquificia</taxon>
        <taxon>Aquificales</taxon>
        <taxon>Hydrogenothermaceae</taxon>
        <taxon>Venenivibrio</taxon>
    </lineage>
</organism>
<evidence type="ECO:0000256" key="9">
    <source>
        <dbReference type="ARBA" id="ARBA00022722"/>
    </source>
</evidence>
<sequence>MIEFEKSLHQKGYKYIVGVDEAGRGSLAGPVIVAAVIFPPDIEPFIQKDSKKLTPKQREELFKQIQQKALSITIGIADNTLIDRINVLNATKVAIKRALDMIKIDYDIVITDHINLEGIKHISEKKADENIHCVAAASIIAKVYRDNIMKEFKNLYPNFSFDKHKGYPTKNHIFEIKRYGITPIHRKSFRLYYE</sequence>
<keyword evidence="10 14" id="KW-0479">Metal-binding</keyword>